<proteinExistence type="predicted"/>
<dbReference type="EMBL" id="JACIEP010000019">
    <property type="protein sequence ID" value="MBB4037950.1"/>
    <property type="molecule type" value="Genomic_DNA"/>
</dbReference>
<keyword evidence="2" id="KW-1185">Reference proteome</keyword>
<gene>
    <name evidence="1" type="ORF">GGR21_003874</name>
</gene>
<reference evidence="1 2" key="1">
    <citation type="submission" date="2020-08" db="EMBL/GenBank/DDBJ databases">
        <title>Genomic Encyclopedia of Type Strains, Phase IV (KMG-IV): sequencing the most valuable type-strain genomes for metagenomic binning, comparative biology and taxonomic classification.</title>
        <authorList>
            <person name="Goeker M."/>
        </authorList>
    </citation>
    <scope>NUCLEOTIDE SEQUENCE [LARGE SCALE GENOMIC DNA]</scope>
    <source>
        <strain evidence="1 2">DSM 104969</strain>
    </source>
</reference>
<organism evidence="1 2">
    <name type="scientific">Dysgonomonas hofstadii</name>
    <dbReference type="NCBI Taxonomy" id="637886"/>
    <lineage>
        <taxon>Bacteria</taxon>
        <taxon>Pseudomonadati</taxon>
        <taxon>Bacteroidota</taxon>
        <taxon>Bacteroidia</taxon>
        <taxon>Bacteroidales</taxon>
        <taxon>Dysgonomonadaceae</taxon>
        <taxon>Dysgonomonas</taxon>
    </lineage>
</organism>
<name>A0A840CPL3_9BACT</name>
<evidence type="ECO:0000313" key="2">
    <source>
        <dbReference type="Proteomes" id="UP000555103"/>
    </source>
</evidence>
<comment type="caution">
    <text evidence="1">The sequence shown here is derived from an EMBL/GenBank/DDBJ whole genome shotgun (WGS) entry which is preliminary data.</text>
</comment>
<dbReference type="AlphaFoldDB" id="A0A840CPL3"/>
<accession>A0A840CPL3</accession>
<dbReference type="Proteomes" id="UP000555103">
    <property type="component" value="Unassembled WGS sequence"/>
</dbReference>
<protein>
    <submittedName>
        <fullName evidence="1">Uncharacterized protein</fullName>
    </submittedName>
</protein>
<evidence type="ECO:0000313" key="1">
    <source>
        <dbReference type="EMBL" id="MBB4037950.1"/>
    </source>
</evidence>
<dbReference type="RefSeq" id="WP_262890074.1">
    <property type="nucleotide sequence ID" value="NZ_JACIEP010000019.1"/>
</dbReference>
<sequence length="43" mass="5082">MDNGYEWYSEIWGLITDIKNDYIELNINMQNLSKTIGVEIDTK</sequence>